<dbReference type="Proteomes" id="UP000287033">
    <property type="component" value="Unassembled WGS sequence"/>
</dbReference>
<dbReference type="AlphaFoldDB" id="A0A401SAD5"/>
<evidence type="ECO:0000313" key="3">
    <source>
        <dbReference type="Proteomes" id="UP000287033"/>
    </source>
</evidence>
<proteinExistence type="predicted"/>
<accession>A0A401SAD5</accession>
<evidence type="ECO:0000256" key="1">
    <source>
        <dbReference type="SAM" id="MobiDB-lite"/>
    </source>
</evidence>
<protein>
    <submittedName>
        <fullName evidence="2">Uncharacterized protein</fullName>
    </submittedName>
</protein>
<reference evidence="2 3" key="1">
    <citation type="journal article" date="2018" name="Nat. Ecol. Evol.">
        <title>Shark genomes provide insights into elasmobranch evolution and the origin of vertebrates.</title>
        <authorList>
            <person name="Hara Y"/>
            <person name="Yamaguchi K"/>
            <person name="Onimaru K"/>
            <person name="Kadota M"/>
            <person name="Koyanagi M"/>
            <person name="Keeley SD"/>
            <person name="Tatsumi K"/>
            <person name="Tanaka K"/>
            <person name="Motone F"/>
            <person name="Kageyama Y"/>
            <person name="Nozu R"/>
            <person name="Adachi N"/>
            <person name="Nishimura O"/>
            <person name="Nakagawa R"/>
            <person name="Tanegashima C"/>
            <person name="Kiyatake I"/>
            <person name="Matsumoto R"/>
            <person name="Murakumo K"/>
            <person name="Nishida K"/>
            <person name="Terakita A"/>
            <person name="Kuratani S"/>
            <person name="Sato K"/>
            <person name="Hyodo S Kuraku.S."/>
        </authorList>
    </citation>
    <scope>NUCLEOTIDE SEQUENCE [LARGE SCALE GENOMIC DNA]</scope>
</reference>
<sequence>MSIKLWHAPGDIIQPQRARPCSRHSNHKSAPLKPSFEPQVRAPEAVIRIPPVRAPGAIIQTPLPSMSAPTAVIQTPVRTLCFVTCLCVMRLRAKPGVTCCRMRRWDGKWRLVPRLFRCRRDRGLERSGRGR</sequence>
<keyword evidence="3" id="KW-1185">Reference proteome</keyword>
<evidence type="ECO:0000313" key="2">
    <source>
        <dbReference type="EMBL" id="GCC27365.1"/>
    </source>
</evidence>
<name>A0A401SAD5_CHIPU</name>
<gene>
    <name evidence="2" type="ORF">chiPu_0005789</name>
</gene>
<dbReference type="EMBL" id="BEZZ01000162">
    <property type="protein sequence ID" value="GCC27365.1"/>
    <property type="molecule type" value="Genomic_DNA"/>
</dbReference>
<comment type="caution">
    <text evidence="2">The sequence shown here is derived from an EMBL/GenBank/DDBJ whole genome shotgun (WGS) entry which is preliminary data.</text>
</comment>
<feature type="region of interest" description="Disordered" evidence="1">
    <location>
        <begin position="16"/>
        <end position="35"/>
    </location>
</feature>
<organism evidence="2 3">
    <name type="scientific">Chiloscyllium punctatum</name>
    <name type="common">Brownbanded bambooshark</name>
    <name type="synonym">Hemiscyllium punctatum</name>
    <dbReference type="NCBI Taxonomy" id="137246"/>
    <lineage>
        <taxon>Eukaryota</taxon>
        <taxon>Metazoa</taxon>
        <taxon>Chordata</taxon>
        <taxon>Craniata</taxon>
        <taxon>Vertebrata</taxon>
        <taxon>Chondrichthyes</taxon>
        <taxon>Elasmobranchii</taxon>
        <taxon>Galeomorphii</taxon>
        <taxon>Galeoidea</taxon>
        <taxon>Orectolobiformes</taxon>
        <taxon>Hemiscylliidae</taxon>
        <taxon>Chiloscyllium</taxon>
    </lineage>
</organism>